<keyword evidence="1" id="KW-0614">Plasmid</keyword>
<dbReference type="AlphaFoldDB" id="A0A172UWP9"/>
<proteinExistence type="predicted"/>
<evidence type="ECO:0000313" key="2">
    <source>
        <dbReference type="Proteomes" id="UP000077143"/>
    </source>
</evidence>
<gene>
    <name evidence="1" type="ORF">A7U43_28670</name>
</gene>
<accession>A0A172UWP9</accession>
<organism evidence="1 2">
    <name type="scientific">Mycobacterium adipatum</name>
    <dbReference type="NCBI Taxonomy" id="1682113"/>
    <lineage>
        <taxon>Bacteria</taxon>
        <taxon>Bacillati</taxon>
        <taxon>Actinomycetota</taxon>
        <taxon>Actinomycetes</taxon>
        <taxon>Mycobacteriales</taxon>
        <taxon>Mycobacteriaceae</taxon>
        <taxon>Mycobacterium</taxon>
    </lineage>
</organism>
<name>A0A172UWP9_9MYCO</name>
<sequence length="50" mass="4838">MLSGTGWTAVTVRGAAQRGCSDLATAALADGFAAAARGLSEVAQSRDGAA</sequence>
<reference evidence="1 2" key="1">
    <citation type="submission" date="2016-05" db="EMBL/GenBank/DDBJ databases">
        <title>Complete genome sequence of a phthalic acid esters degrading Mycobacterium sp. YC-RL4.</title>
        <authorList>
            <person name="Ren L."/>
            <person name="Fan S."/>
            <person name="Ruth N."/>
            <person name="Jia Y."/>
            <person name="Wang J."/>
            <person name="Qiao C."/>
        </authorList>
    </citation>
    <scope>NUCLEOTIDE SEQUENCE [LARGE SCALE GENOMIC DNA]</scope>
    <source>
        <strain evidence="1 2">YC-RL4</strain>
        <plasmid evidence="2">pmyc1</plasmid>
    </source>
</reference>
<keyword evidence="2" id="KW-1185">Reference proteome</keyword>
<evidence type="ECO:0000313" key="1">
    <source>
        <dbReference type="EMBL" id="ANE83549.1"/>
    </source>
</evidence>
<protein>
    <submittedName>
        <fullName evidence="1">Chemotaxis protein</fullName>
    </submittedName>
</protein>
<geneLocation type="plasmid" evidence="2">
    <name>pmyc1</name>
</geneLocation>
<dbReference type="KEGG" id="madi:A7U43_28670"/>
<dbReference type="Proteomes" id="UP000077143">
    <property type="component" value="Plasmid pMYC1"/>
</dbReference>
<dbReference type="EMBL" id="CP015597">
    <property type="protein sequence ID" value="ANE83549.1"/>
    <property type="molecule type" value="Genomic_DNA"/>
</dbReference>